<keyword evidence="2" id="KW-1185">Reference proteome</keyword>
<reference evidence="1" key="1">
    <citation type="submission" date="2021-11" db="EMBL/GenBank/DDBJ databases">
        <authorList>
            <consortium name="Genoscope - CEA"/>
            <person name="William W."/>
        </authorList>
    </citation>
    <scope>NUCLEOTIDE SEQUENCE</scope>
</reference>
<gene>
    <name evidence="1" type="ORF">PECAL_1P11510</name>
</gene>
<evidence type="ECO:0000313" key="1">
    <source>
        <dbReference type="EMBL" id="CAH0364772.1"/>
    </source>
</evidence>
<accession>A0A8J2SFF6</accession>
<sequence length="159" mass="17823">MSVVETIRGLRKMSLAADDDGAAATPPPSPRNSRWPADGCTISIATVVEVIGGLDGLRAILTKYWRSDRIDVTMDVWEVHMPRDMVDLLIPDLEEALCRGFLDGRRAVDMAVCRVELLIEENITLPLTPVSKSRVVQLIREREEYDWKQMIVVSSVFAI</sequence>
<name>A0A8J2SFF6_9STRA</name>
<proteinExistence type="predicted"/>
<dbReference type="AlphaFoldDB" id="A0A8J2SFF6"/>
<dbReference type="Proteomes" id="UP000789595">
    <property type="component" value="Unassembled WGS sequence"/>
</dbReference>
<dbReference type="EMBL" id="CAKKNE010000001">
    <property type="protein sequence ID" value="CAH0364772.1"/>
    <property type="molecule type" value="Genomic_DNA"/>
</dbReference>
<protein>
    <submittedName>
        <fullName evidence="1">Uncharacterized protein</fullName>
    </submittedName>
</protein>
<comment type="caution">
    <text evidence="1">The sequence shown here is derived from an EMBL/GenBank/DDBJ whole genome shotgun (WGS) entry which is preliminary data.</text>
</comment>
<evidence type="ECO:0000313" key="2">
    <source>
        <dbReference type="Proteomes" id="UP000789595"/>
    </source>
</evidence>
<organism evidence="1 2">
    <name type="scientific">Pelagomonas calceolata</name>
    <dbReference type="NCBI Taxonomy" id="35677"/>
    <lineage>
        <taxon>Eukaryota</taxon>
        <taxon>Sar</taxon>
        <taxon>Stramenopiles</taxon>
        <taxon>Ochrophyta</taxon>
        <taxon>Pelagophyceae</taxon>
        <taxon>Pelagomonadales</taxon>
        <taxon>Pelagomonadaceae</taxon>
        <taxon>Pelagomonas</taxon>
    </lineage>
</organism>